<dbReference type="EMBL" id="CAACVJ010000468">
    <property type="protein sequence ID" value="VEP16979.1"/>
    <property type="molecule type" value="Genomic_DNA"/>
</dbReference>
<dbReference type="RefSeq" id="WP_144866655.1">
    <property type="nucleotide sequence ID" value="NZ_LR213812.1"/>
</dbReference>
<keyword evidence="2" id="KW-1185">Reference proteome</keyword>
<evidence type="ECO:0000313" key="1">
    <source>
        <dbReference type="EMBL" id="VEP16979.1"/>
    </source>
</evidence>
<reference evidence="1 2" key="1">
    <citation type="submission" date="2019-01" db="EMBL/GenBank/DDBJ databases">
        <authorList>
            <person name="Brito A."/>
        </authorList>
    </citation>
    <scope>NUCLEOTIDE SEQUENCE [LARGE SCALE GENOMIC DNA]</scope>
    <source>
        <strain evidence="1">1</strain>
    </source>
</reference>
<proteinExistence type="predicted"/>
<evidence type="ECO:0000313" key="2">
    <source>
        <dbReference type="Proteomes" id="UP000320055"/>
    </source>
</evidence>
<gene>
    <name evidence="1" type="ORF">H1P_520020</name>
</gene>
<accession>A0A563VZX3</accession>
<name>A0A563VZX3_9CYAN</name>
<sequence>MSKVIYGKEFLSPLSTWGAYGENDYAAEMLMVEGKKHKIFITPAQRDDFLEGYNHGFILQINEKRLGCYWLYDDEFEITEDGTKVWHLDEIGIEPSMSSTNQFTTHRYFDSEDEMVEGIEFIQAVFSEYDAHTGVELINDEPVMIWTKTILCQIRFSSSLQNKIDNGELVAGVID</sequence>
<dbReference type="AlphaFoldDB" id="A0A563VZX3"/>
<protein>
    <submittedName>
        <fullName evidence="1">Uncharacterized protein</fullName>
    </submittedName>
</protein>
<dbReference type="Proteomes" id="UP000320055">
    <property type="component" value="Unassembled WGS sequence"/>
</dbReference>
<organism evidence="1 2">
    <name type="scientific">Hyella patelloides LEGE 07179</name>
    <dbReference type="NCBI Taxonomy" id="945734"/>
    <lineage>
        <taxon>Bacteria</taxon>
        <taxon>Bacillati</taxon>
        <taxon>Cyanobacteriota</taxon>
        <taxon>Cyanophyceae</taxon>
        <taxon>Pleurocapsales</taxon>
        <taxon>Hyellaceae</taxon>
        <taxon>Hyella</taxon>
    </lineage>
</organism>